<dbReference type="RefSeq" id="XP_002506819.1">
    <property type="nucleotide sequence ID" value="XM_002506773.1"/>
</dbReference>
<dbReference type="GO" id="GO:0006914">
    <property type="term" value="P:autophagy"/>
    <property type="evidence" value="ECO:0007669"/>
    <property type="project" value="TreeGrafter"/>
</dbReference>
<keyword evidence="1" id="KW-0175">Coiled coil</keyword>
<dbReference type="PANTHER" id="PTHR12894:SF27">
    <property type="entry name" value="TRANSFORMING GROWTH FACTOR-BETA RECEPTOR-ASSOCIATED PROTEIN 1"/>
    <property type="match status" value="1"/>
</dbReference>
<dbReference type="GO" id="GO:0016020">
    <property type="term" value="C:membrane"/>
    <property type="evidence" value="ECO:0007669"/>
    <property type="project" value="TreeGrafter"/>
</dbReference>
<keyword evidence="4" id="KW-1185">Reference proteome</keyword>
<proteinExistence type="predicted"/>
<dbReference type="InterPro" id="IPR032914">
    <property type="entry name" value="Vam6/VPS39/TRAP1"/>
</dbReference>
<reference evidence="3 4" key="1">
    <citation type="journal article" date="2009" name="Science">
        <title>Green evolution and dynamic adaptations revealed by genomes of the marine picoeukaryotes Micromonas.</title>
        <authorList>
            <person name="Worden A.Z."/>
            <person name="Lee J.H."/>
            <person name="Mock T."/>
            <person name="Rouze P."/>
            <person name="Simmons M.P."/>
            <person name="Aerts A.L."/>
            <person name="Allen A.E."/>
            <person name="Cuvelier M.L."/>
            <person name="Derelle E."/>
            <person name="Everett M.V."/>
            <person name="Foulon E."/>
            <person name="Grimwood J."/>
            <person name="Gundlach H."/>
            <person name="Henrissat B."/>
            <person name="Napoli C."/>
            <person name="McDonald S.M."/>
            <person name="Parker M.S."/>
            <person name="Rombauts S."/>
            <person name="Salamov A."/>
            <person name="Von Dassow P."/>
            <person name="Badger J.H."/>
            <person name="Coutinho P.M."/>
            <person name="Demir E."/>
            <person name="Dubchak I."/>
            <person name="Gentemann C."/>
            <person name="Eikrem W."/>
            <person name="Gready J.E."/>
            <person name="John U."/>
            <person name="Lanier W."/>
            <person name="Lindquist E.A."/>
            <person name="Lucas S."/>
            <person name="Mayer K.F."/>
            <person name="Moreau H."/>
            <person name="Not F."/>
            <person name="Otillar R."/>
            <person name="Panaud O."/>
            <person name="Pangilinan J."/>
            <person name="Paulsen I."/>
            <person name="Piegu B."/>
            <person name="Poliakov A."/>
            <person name="Robbens S."/>
            <person name="Schmutz J."/>
            <person name="Toulza E."/>
            <person name="Wyss T."/>
            <person name="Zelensky A."/>
            <person name="Zhou K."/>
            <person name="Armbrust E.V."/>
            <person name="Bhattacharya D."/>
            <person name="Goodenough U.W."/>
            <person name="Van de Peer Y."/>
            <person name="Grigoriev I.V."/>
        </authorList>
    </citation>
    <scope>NUCLEOTIDE SEQUENCE [LARGE SCALE GENOMIC DNA]</scope>
    <source>
        <strain evidence="4">RCC299 / NOUM17</strain>
    </source>
</reference>
<dbReference type="InParanoid" id="C1EIU9"/>
<organism evidence="3 4">
    <name type="scientific">Micromonas commoda (strain RCC299 / NOUM17 / CCMP2709)</name>
    <name type="common">Picoplanktonic green alga</name>
    <dbReference type="NCBI Taxonomy" id="296587"/>
    <lineage>
        <taxon>Eukaryota</taxon>
        <taxon>Viridiplantae</taxon>
        <taxon>Chlorophyta</taxon>
        <taxon>Mamiellophyceae</taxon>
        <taxon>Mamiellales</taxon>
        <taxon>Mamiellaceae</taxon>
        <taxon>Micromonas</taxon>
    </lineage>
</organism>
<evidence type="ECO:0000313" key="3">
    <source>
        <dbReference type="EMBL" id="ACO68077.1"/>
    </source>
</evidence>
<protein>
    <submittedName>
        <fullName evidence="3">Uncharacterized protein</fullName>
    </submittedName>
</protein>
<dbReference type="GeneID" id="8249598"/>
<gene>
    <name evidence="3" type="ORF">MICPUN_104521</name>
</gene>
<dbReference type="AlphaFoldDB" id="C1EIU9"/>
<feature type="compositionally biased region" description="Basic and acidic residues" evidence="2">
    <location>
        <begin position="636"/>
        <end position="649"/>
    </location>
</feature>
<feature type="region of interest" description="Disordered" evidence="2">
    <location>
        <begin position="530"/>
        <end position="559"/>
    </location>
</feature>
<dbReference type="GO" id="GO:0034058">
    <property type="term" value="P:endosomal vesicle fusion"/>
    <property type="evidence" value="ECO:0007669"/>
    <property type="project" value="TreeGrafter"/>
</dbReference>
<dbReference type="GO" id="GO:0005737">
    <property type="term" value="C:cytoplasm"/>
    <property type="evidence" value="ECO:0007669"/>
    <property type="project" value="TreeGrafter"/>
</dbReference>
<accession>C1EIU9</accession>
<feature type="coiled-coil region" evidence="1">
    <location>
        <begin position="1153"/>
        <end position="1183"/>
    </location>
</feature>
<feature type="region of interest" description="Disordered" evidence="2">
    <location>
        <begin position="632"/>
        <end position="663"/>
    </location>
</feature>
<dbReference type="PANTHER" id="PTHR12894">
    <property type="entry name" value="CNH DOMAIN CONTAINING"/>
    <property type="match status" value="1"/>
</dbReference>
<evidence type="ECO:0000313" key="4">
    <source>
        <dbReference type="Proteomes" id="UP000002009"/>
    </source>
</evidence>
<dbReference type="Proteomes" id="UP000002009">
    <property type="component" value="Chromosome 16"/>
</dbReference>
<feature type="compositionally biased region" description="Low complexity" evidence="2">
    <location>
        <begin position="537"/>
        <end position="549"/>
    </location>
</feature>
<sequence>MGRHALRAVTSADVAALLPPAREPGARCFTAACVAPGGNRFYLGDDEGAVVACRVVRGMENAGGELGASVRVDAVANVVDDDIVNHAPFEDSDDDDDDDDDDGRELSLRVMQLEYLPSMHALVALTPRRGVTIHHLSHHGSNASDVTIRSGRVSGTSGAVAFALDASGAHPSCVAVSRAGKNRSVTFREIVRQDDYERQNPSFGDRPRRFKPRATAVPFGRDVRLGAAHPALSLTWHADVAKLVVGNGRWYHLVDARDGACADVVPMNSMGSDRRTESLETSRRFPTTFAIVEGDGSRAVVCVTGTRAAVVSPLGEPAGKALRLGGDSPGGDSPGGAYSLAFAAPYLVAAPVRGSAPAAVFDRAVSNGEHIAEGVEPVQFLSLFDGAARDGTTHVAGEGVAGTLVACSGSLVEVYAKAPVIAQVKGMLSTPGWWEPATRLADAQREDLDHSCDERNRVALDEGAEGAEGAEEDTFSSPPPWIVAHAEAGFCAARALDFASACVHWRRAGDKIVRPVEDVARTFLPRLLPRPPEEETVSSSGVVSPEVSSLGVAASSRHEGAGSVRRRRFWNLAPPPADLDSLVSATMRAMAAGTTRAARRSVAPITGDVRTGGVITGPIAPIDPNVVHPITHPAHTRWDTANPKKDRPNESLGPEDSTGGSTFDETLLRAKRALSSYLSAHRTNAPGFELNTVCLALWAECGECDALEQTLASFANAFEVVTGEQGVKKNAKSRPYDADVVKDACRRNSRWHALAILLDTHGRRPRGERDETDAVETWRALANGEKREGGDFTFISGDGTSNVGGADLLGGAVRRLGARRVGCDFATAALVRVADDFANRRTDDEIRLFAERHLAWIADANPRNALELLTHPRIGACVPTRTALRVLDESPACGTAEPAEYLRAMMASFASGAFVRRGPSDIDAKDLQTKYALALVNAARDPNVASGAHRDHATELHNFLSSYSDGPCDAAVVARAIDPRGLTESDARGDLRGCKSLVSRDGEALGADPCTIRGFESHLVLLRRRLGDHAAAIRLILDVITHEGGVAGAEAAAEKYVERCQSGRAARRTVRLLGEIDHGIAGGESRTGTWRGDGDADVTAALLNAYVRRSTPPRWAQAARVVSNPNVRVDVDGALAMLPMHGGAEGAEGVALFERAVRRRDAANRAAEAARREAREAAEAEARSG</sequence>
<evidence type="ECO:0000256" key="2">
    <source>
        <dbReference type="SAM" id="MobiDB-lite"/>
    </source>
</evidence>
<name>C1EIU9_MICCC</name>
<dbReference type="EMBL" id="CP001334">
    <property type="protein sequence ID" value="ACO68077.1"/>
    <property type="molecule type" value="Genomic_DNA"/>
</dbReference>
<evidence type="ECO:0000256" key="1">
    <source>
        <dbReference type="SAM" id="Coils"/>
    </source>
</evidence>
<dbReference type="KEGG" id="mis:MICPUN_104521"/>